<accession>A0A1J9R190</accession>
<dbReference type="NCBIfam" id="TIGR01297">
    <property type="entry name" value="CDF"/>
    <property type="match status" value="1"/>
</dbReference>
<evidence type="ECO:0000256" key="5">
    <source>
        <dbReference type="ARBA" id="ARBA00022989"/>
    </source>
</evidence>
<dbReference type="GO" id="GO:0005739">
    <property type="term" value="C:mitochondrion"/>
    <property type="evidence" value="ECO:0007669"/>
    <property type="project" value="UniProtKB-ARBA"/>
</dbReference>
<dbReference type="InterPro" id="IPR027469">
    <property type="entry name" value="Cation_efflux_TMD_sf"/>
</dbReference>
<sequence length="488" mass="52318">MQVAQISHPPSAASRHLARSLTQRVFHNPTPNAQPLSRAHCHHGRKTAIDTSLPPPRPLSPQSSLRLLAPMTASQTRSHSGHSHGHGHGHHHHHHDNTYLISKNKNDPGVRITRIGLLSNLAMAIGKGFGGYVFNSSALIADAYHAVTDLVSDFMTLATVSLSLKPPSSRFPFGYGKVESLGALGVSGLLLCGGFLMGLNAMEVLLTQFFPAVADSFAHLGLLGHGHSHGHSHNHEALGPNINAAWLAAGSILVKESLYHATMKVARQRKSSVLASNAIHHRVDSLTSFVALLTIGGAHILPDASWLDPVGGLIISLMVIRAGWGNTKTSLLELADVSVDSEMSVSVERSVRKAIAALPDGAGSEVAIREVQGIKSGQNHLMEVELAVPSSWSVGQTRVAEEAIRQRVGSRVRGVKRLKVRFTPDTEQDVSFLEEFIVRDVSPRSSPEPEAEEPNGTVHNHDRHANDKFGAVSSGSRAENGGTANKRR</sequence>
<gene>
    <name evidence="10" type="ORF">ACJ73_06845</name>
</gene>
<dbReference type="EMBL" id="LGTZ01001272">
    <property type="protein sequence ID" value="OJD21812.1"/>
    <property type="molecule type" value="Genomic_DNA"/>
</dbReference>
<dbReference type="PANTHER" id="PTHR43840">
    <property type="entry name" value="MITOCHONDRIAL METAL TRANSPORTER 1-RELATED"/>
    <property type="match status" value="1"/>
</dbReference>
<dbReference type="InterPro" id="IPR058533">
    <property type="entry name" value="Cation_efflux_TM"/>
</dbReference>
<keyword evidence="6" id="KW-0406">Ion transport</keyword>
<dbReference type="AlphaFoldDB" id="A0A1J9R190"/>
<dbReference type="InterPro" id="IPR050291">
    <property type="entry name" value="CDF_Transporter"/>
</dbReference>
<dbReference type="FunFam" id="3.30.70.1350:FF:000010">
    <property type="entry name" value="Cation efflux family protein, putative"/>
    <property type="match status" value="1"/>
</dbReference>
<reference evidence="10 11" key="1">
    <citation type="submission" date="2015-08" db="EMBL/GenBank/DDBJ databases">
        <title>Emmonsia species relationships and genome sequence.</title>
        <authorList>
            <person name="Cuomo C.A."/>
            <person name="Schwartz I.S."/>
            <person name="Kenyon C."/>
            <person name="De Hoog G.S."/>
            <person name="Govender N.P."/>
            <person name="Botha A."/>
            <person name="Moreno L."/>
            <person name="De Vries M."/>
            <person name="Munoz J.F."/>
            <person name="Stielow J.B."/>
        </authorList>
    </citation>
    <scope>NUCLEOTIDE SEQUENCE [LARGE SCALE GENOMIC DNA]</scope>
    <source>
        <strain evidence="10 11">EI222</strain>
    </source>
</reference>
<feature type="compositionally biased region" description="Basic residues" evidence="8">
    <location>
        <begin position="79"/>
        <end position="95"/>
    </location>
</feature>
<protein>
    <recommendedName>
        <fullName evidence="9">Cation efflux protein transmembrane domain-containing protein</fullName>
    </recommendedName>
</protein>
<evidence type="ECO:0000256" key="2">
    <source>
        <dbReference type="ARBA" id="ARBA00008873"/>
    </source>
</evidence>
<dbReference type="GO" id="GO:0030003">
    <property type="term" value="P:intracellular monoatomic cation homeostasis"/>
    <property type="evidence" value="ECO:0007669"/>
    <property type="project" value="UniProtKB-ARBA"/>
</dbReference>
<dbReference type="GO" id="GO:0008324">
    <property type="term" value="F:monoatomic cation transmembrane transporter activity"/>
    <property type="evidence" value="ECO:0007669"/>
    <property type="project" value="InterPro"/>
</dbReference>
<evidence type="ECO:0000313" key="11">
    <source>
        <dbReference type="Proteomes" id="UP000242791"/>
    </source>
</evidence>
<evidence type="ECO:0000256" key="1">
    <source>
        <dbReference type="ARBA" id="ARBA00004141"/>
    </source>
</evidence>
<evidence type="ECO:0000256" key="6">
    <source>
        <dbReference type="ARBA" id="ARBA00023065"/>
    </source>
</evidence>
<keyword evidence="4" id="KW-0812">Transmembrane</keyword>
<comment type="subcellular location">
    <subcellularLocation>
        <location evidence="1">Membrane</location>
        <topology evidence="1">Multi-pass membrane protein</topology>
    </subcellularLocation>
</comment>
<feature type="region of interest" description="Disordered" evidence="8">
    <location>
        <begin position="441"/>
        <end position="488"/>
    </location>
</feature>
<keyword evidence="3" id="KW-0813">Transport</keyword>
<dbReference type="Pfam" id="PF01545">
    <property type="entry name" value="Cation_efflux"/>
    <property type="match status" value="1"/>
</dbReference>
<feature type="domain" description="Cation efflux protein transmembrane" evidence="9">
    <location>
        <begin position="115"/>
        <end position="334"/>
    </location>
</feature>
<dbReference type="GO" id="GO:0016020">
    <property type="term" value="C:membrane"/>
    <property type="evidence" value="ECO:0007669"/>
    <property type="project" value="UniProtKB-SubCell"/>
</dbReference>
<evidence type="ECO:0000256" key="8">
    <source>
        <dbReference type="SAM" id="MobiDB-lite"/>
    </source>
</evidence>
<organism evidence="10 11">
    <name type="scientific">Blastomyces percursus</name>
    <dbReference type="NCBI Taxonomy" id="1658174"/>
    <lineage>
        <taxon>Eukaryota</taxon>
        <taxon>Fungi</taxon>
        <taxon>Dikarya</taxon>
        <taxon>Ascomycota</taxon>
        <taxon>Pezizomycotina</taxon>
        <taxon>Eurotiomycetes</taxon>
        <taxon>Eurotiomycetidae</taxon>
        <taxon>Onygenales</taxon>
        <taxon>Ajellomycetaceae</taxon>
        <taxon>Blastomyces</taxon>
    </lineage>
</organism>
<dbReference type="InterPro" id="IPR002524">
    <property type="entry name" value="Cation_efflux"/>
</dbReference>
<dbReference type="GO" id="GO:0098771">
    <property type="term" value="P:inorganic ion homeostasis"/>
    <property type="evidence" value="ECO:0007669"/>
    <property type="project" value="UniProtKB-ARBA"/>
</dbReference>
<keyword evidence="5" id="KW-1133">Transmembrane helix</keyword>
<feature type="region of interest" description="Disordered" evidence="8">
    <location>
        <begin position="27"/>
        <end position="103"/>
    </location>
</feature>
<dbReference type="STRING" id="1658174.A0A1J9R190"/>
<dbReference type="PANTHER" id="PTHR43840:SF15">
    <property type="entry name" value="MITOCHONDRIAL METAL TRANSPORTER 1-RELATED"/>
    <property type="match status" value="1"/>
</dbReference>
<keyword evidence="7" id="KW-0472">Membrane</keyword>
<dbReference type="FunFam" id="1.20.1510.10:FF:000013">
    <property type="entry name" value="Cation efflux family protein"/>
    <property type="match status" value="1"/>
</dbReference>
<evidence type="ECO:0000259" key="9">
    <source>
        <dbReference type="Pfam" id="PF01545"/>
    </source>
</evidence>
<name>A0A1J9R190_9EURO</name>
<comment type="similarity">
    <text evidence="2">Belongs to the cation diffusion facilitator (CDF) transporter (TC 2.A.4) family. SLC30A subfamily.</text>
</comment>
<evidence type="ECO:0000256" key="3">
    <source>
        <dbReference type="ARBA" id="ARBA00022448"/>
    </source>
</evidence>
<dbReference type="Gene3D" id="1.20.1510.10">
    <property type="entry name" value="Cation efflux protein transmembrane domain"/>
    <property type="match status" value="1"/>
</dbReference>
<keyword evidence="11" id="KW-1185">Reference proteome</keyword>
<comment type="caution">
    <text evidence="10">The sequence shown here is derived from an EMBL/GenBank/DDBJ whole genome shotgun (WGS) entry which is preliminary data.</text>
</comment>
<dbReference type="OrthoDB" id="435980at2759"/>
<evidence type="ECO:0000256" key="4">
    <source>
        <dbReference type="ARBA" id="ARBA00022692"/>
    </source>
</evidence>
<dbReference type="VEuPathDB" id="FungiDB:ACJ73_06845"/>
<proteinExistence type="inferred from homology"/>
<evidence type="ECO:0000313" key="10">
    <source>
        <dbReference type="EMBL" id="OJD21812.1"/>
    </source>
</evidence>
<dbReference type="Proteomes" id="UP000242791">
    <property type="component" value="Unassembled WGS sequence"/>
</dbReference>
<dbReference type="SUPFAM" id="SSF161111">
    <property type="entry name" value="Cation efflux protein transmembrane domain-like"/>
    <property type="match status" value="1"/>
</dbReference>
<evidence type="ECO:0000256" key="7">
    <source>
        <dbReference type="ARBA" id="ARBA00023136"/>
    </source>
</evidence>